<organism evidence="9 10">
    <name type="scientific">Nocardia macrotermitis</name>
    <dbReference type="NCBI Taxonomy" id="2585198"/>
    <lineage>
        <taxon>Bacteria</taxon>
        <taxon>Bacillati</taxon>
        <taxon>Actinomycetota</taxon>
        <taxon>Actinomycetes</taxon>
        <taxon>Mycobacteriales</taxon>
        <taxon>Nocardiaceae</taxon>
        <taxon>Nocardia</taxon>
    </lineage>
</organism>
<dbReference type="InterPro" id="IPR011009">
    <property type="entry name" value="Kinase-like_dom_sf"/>
</dbReference>
<evidence type="ECO:0000313" key="10">
    <source>
        <dbReference type="Proteomes" id="UP000438448"/>
    </source>
</evidence>
<evidence type="ECO:0000259" key="8">
    <source>
        <dbReference type="PROSITE" id="PS50011"/>
    </source>
</evidence>
<dbReference type="InterPro" id="IPR000719">
    <property type="entry name" value="Prot_kinase_dom"/>
</dbReference>
<dbReference type="GO" id="GO:0004674">
    <property type="term" value="F:protein serine/threonine kinase activity"/>
    <property type="evidence" value="ECO:0007669"/>
    <property type="project" value="UniProtKB-KW"/>
</dbReference>
<evidence type="ECO:0000256" key="7">
    <source>
        <dbReference type="SAM" id="Phobius"/>
    </source>
</evidence>
<dbReference type="PANTHER" id="PTHR43289:SF6">
    <property type="entry name" value="SERINE_THREONINE-PROTEIN KINASE NEKL-3"/>
    <property type="match status" value="1"/>
</dbReference>
<dbReference type="PANTHER" id="PTHR43289">
    <property type="entry name" value="MITOGEN-ACTIVATED PROTEIN KINASE KINASE KINASE 20-RELATED"/>
    <property type="match status" value="1"/>
</dbReference>
<dbReference type="Gene3D" id="3.30.200.20">
    <property type="entry name" value="Phosphorylase Kinase, domain 1"/>
    <property type="match status" value="1"/>
</dbReference>
<dbReference type="InterPro" id="IPR008271">
    <property type="entry name" value="Ser/Thr_kinase_AS"/>
</dbReference>
<keyword evidence="7" id="KW-0472">Membrane</keyword>
<evidence type="ECO:0000256" key="4">
    <source>
        <dbReference type="ARBA" id="ARBA00022741"/>
    </source>
</evidence>
<keyword evidence="5 9" id="KW-0418">Kinase</keyword>
<dbReference type="GO" id="GO:0005524">
    <property type="term" value="F:ATP binding"/>
    <property type="evidence" value="ECO:0007669"/>
    <property type="project" value="UniProtKB-KW"/>
</dbReference>
<dbReference type="PROSITE" id="PS50011">
    <property type="entry name" value="PROTEIN_KINASE_DOM"/>
    <property type="match status" value="1"/>
</dbReference>
<protein>
    <recommendedName>
        <fullName evidence="1">non-specific serine/threonine protein kinase</fullName>
        <ecNumber evidence="1">2.7.11.1</ecNumber>
    </recommendedName>
</protein>
<sequence>MGPLREGDEISGYRIERVLGSGGAGVVYLARHPRLPRYDAIKVLAESHELDDEFRKRFLHEAEVAARLHHPNLVEVLDRGEQHGTLWIANQYIDGSNAGELLRSQGTALSPERAVRIVSEVAQGLDEIHAAGLLHCDVKPNNILVTSAMDGQERALLADFGIARLATNSTTLHAAGPAPMTLAYAAPEQLSAAELDRRCDVYALGCTLFELLTRTVPYTRDSVGAMVYAHLNAPVPCPSQRSQQVPAAFDKVITTALAKDPRDRYETCGALAAAARDALTAAPDHEKRPGRRRRHAIGAAVALGTVVVLGIAAGIWVLSNSRHTPVRPLANPPVDNTTESAEWGPYAFVAETFPRLLPQFPLGSGYEELSACHFFPDQTDPRFEKPSKDSSGLVEVNCGGNMDPVSGIFIDCNLDRSQMTGMNTPIETMEGSASWSRPSGSGHLFWGTSPHIGLQKRGLQVDDNVGVLNIYFDDPGRRFCNISVLGDTDSGAELMTRWWPGAPL</sequence>
<dbReference type="Gene3D" id="1.10.510.10">
    <property type="entry name" value="Transferase(Phosphotransferase) domain 1"/>
    <property type="match status" value="1"/>
</dbReference>
<evidence type="ECO:0000313" key="9">
    <source>
        <dbReference type="EMBL" id="MQY19403.1"/>
    </source>
</evidence>
<dbReference type="RefSeq" id="WP_194289814.1">
    <property type="nucleotide sequence ID" value="NZ_WEGK01000004.1"/>
</dbReference>
<feature type="domain" description="Protein kinase" evidence="8">
    <location>
        <begin position="13"/>
        <end position="279"/>
    </location>
</feature>
<name>A0A7K0D104_9NOCA</name>
<dbReference type="SMART" id="SM00220">
    <property type="entry name" value="S_TKc"/>
    <property type="match status" value="1"/>
</dbReference>
<gene>
    <name evidence="9" type="primary">pknD_9</name>
    <name evidence="9" type="ORF">NRB20_24920</name>
</gene>
<dbReference type="AlphaFoldDB" id="A0A7K0D104"/>
<evidence type="ECO:0000256" key="3">
    <source>
        <dbReference type="ARBA" id="ARBA00022679"/>
    </source>
</evidence>
<proteinExistence type="predicted"/>
<dbReference type="CDD" id="cd14014">
    <property type="entry name" value="STKc_PknB_like"/>
    <property type="match status" value="1"/>
</dbReference>
<dbReference type="SUPFAM" id="SSF56112">
    <property type="entry name" value="Protein kinase-like (PK-like)"/>
    <property type="match status" value="1"/>
</dbReference>
<keyword evidence="6" id="KW-0067">ATP-binding</keyword>
<feature type="transmembrane region" description="Helical" evidence="7">
    <location>
        <begin position="296"/>
        <end position="318"/>
    </location>
</feature>
<keyword evidence="2" id="KW-0723">Serine/threonine-protein kinase</keyword>
<keyword evidence="4" id="KW-0547">Nucleotide-binding</keyword>
<keyword evidence="3 9" id="KW-0808">Transferase</keyword>
<dbReference type="EC" id="2.7.11.1" evidence="1"/>
<evidence type="ECO:0000256" key="2">
    <source>
        <dbReference type="ARBA" id="ARBA00022527"/>
    </source>
</evidence>
<comment type="caution">
    <text evidence="9">The sequence shown here is derived from an EMBL/GenBank/DDBJ whole genome shotgun (WGS) entry which is preliminary data.</text>
</comment>
<evidence type="ECO:0000256" key="6">
    <source>
        <dbReference type="ARBA" id="ARBA00022840"/>
    </source>
</evidence>
<accession>A0A7K0D104</accession>
<dbReference type="Pfam" id="PF00069">
    <property type="entry name" value="Pkinase"/>
    <property type="match status" value="1"/>
</dbReference>
<keyword evidence="7" id="KW-0812">Transmembrane</keyword>
<reference evidence="9 10" key="1">
    <citation type="submission" date="2019-10" db="EMBL/GenBank/DDBJ databases">
        <title>Nocardia macrotermitis sp. nov. and Nocardia aurantia sp. nov., isolated from the gut of fungus growing-termite Macrotermes natalensis.</title>
        <authorList>
            <person name="Benndorf R."/>
            <person name="Schwitalla J."/>
            <person name="Martin K."/>
            <person name="De Beer W."/>
            <person name="Kaster A.-K."/>
            <person name="Vollmers J."/>
            <person name="Poulsen M."/>
            <person name="Beemelmanns C."/>
        </authorList>
    </citation>
    <scope>NUCLEOTIDE SEQUENCE [LARGE SCALE GENOMIC DNA]</scope>
    <source>
        <strain evidence="9 10">RB20</strain>
    </source>
</reference>
<evidence type="ECO:0000256" key="5">
    <source>
        <dbReference type="ARBA" id="ARBA00022777"/>
    </source>
</evidence>
<keyword evidence="10" id="KW-1185">Reference proteome</keyword>
<dbReference type="Proteomes" id="UP000438448">
    <property type="component" value="Unassembled WGS sequence"/>
</dbReference>
<keyword evidence="7" id="KW-1133">Transmembrane helix</keyword>
<evidence type="ECO:0000256" key="1">
    <source>
        <dbReference type="ARBA" id="ARBA00012513"/>
    </source>
</evidence>
<dbReference type="EMBL" id="WEGK01000004">
    <property type="protein sequence ID" value="MQY19403.1"/>
    <property type="molecule type" value="Genomic_DNA"/>
</dbReference>
<dbReference type="PROSITE" id="PS00108">
    <property type="entry name" value="PROTEIN_KINASE_ST"/>
    <property type="match status" value="1"/>
</dbReference>